<accession>A0A914USD6</accession>
<sequence>MDRFIVQTPRSNLPKPVVATPSTPDQDLPNPNLFDDPETARDANEAAKAATMKSGKRSNYNVVSLELKAKVGKYAAESSVTRARRHFQSQIPFTLKHSTVHGWKNEHLARLRNTKDSTVRAGRPLLLGKEVDDKIQEHLHRLRNQGGTVNGAVVSAVTRVYLKKMDHAQYRLEGEEILSKRSFFQSLMRRMGFVKRKGTKAAKKLPRNFDELRQNFFTKISPLVKAHEIPDQLIINFDQTGISIIPMSSYTMEKEGARQVPVIGKDEKRQTTVVFAVSLAGELLPPQLIYGGKTDACHPKYRFPHDWLSDHTENHWSMVASMVRYARSIVIPYVCAQRLKLGLSEEKVALVIFDTCNTHHHNDQMHQLLKDNNIEFVYVPTACTGELQPLDAESGPNAIFKRLLKTKFSMWYSQEPMEKLQISDEPQDITVLLSLNVLKPLHATWVEEAFINLQKHDLKVCWSNTGIASFIDDMRHTMEVIID</sequence>
<evidence type="ECO:0000313" key="4">
    <source>
        <dbReference type="WBParaSite" id="PSAMB.scaffold11size140128.g87.t1"/>
    </source>
</evidence>
<dbReference type="PANTHER" id="PTHR19303:SF73">
    <property type="entry name" value="PROTEIN PDC2"/>
    <property type="match status" value="1"/>
</dbReference>
<dbReference type="Proteomes" id="UP000887566">
    <property type="component" value="Unplaced"/>
</dbReference>
<evidence type="ECO:0000256" key="1">
    <source>
        <dbReference type="SAM" id="MobiDB-lite"/>
    </source>
</evidence>
<feature type="region of interest" description="Disordered" evidence="1">
    <location>
        <begin position="1"/>
        <end position="36"/>
    </location>
</feature>
<feature type="domain" description="DDE-1" evidence="2">
    <location>
        <begin position="269"/>
        <end position="462"/>
    </location>
</feature>
<dbReference type="InterPro" id="IPR050863">
    <property type="entry name" value="CenT-Element_Derived"/>
</dbReference>
<dbReference type="WBParaSite" id="PSAMB.scaffold11size140128.g87.t1">
    <property type="protein sequence ID" value="PSAMB.scaffold11size140128.g87.t1"/>
    <property type="gene ID" value="PSAMB.scaffold11size140128.g87"/>
</dbReference>
<protein>
    <submittedName>
        <fullName evidence="4">DDE-1 domain-containing protein</fullName>
    </submittedName>
</protein>
<proteinExistence type="predicted"/>
<organism evidence="3 4">
    <name type="scientific">Plectus sambesii</name>
    <dbReference type="NCBI Taxonomy" id="2011161"/>
    <lineage>
        <taxon>Eukaryota</taxon>
        <taxon>Metazoa</taxon>
        <taxon>Ecdysozoa</taxon>
        <taxon>Nematoda</taxon>
        <taxon>Chromadorea</taxon>
        <taxon>Plectida</taxon>
        <taxon>Plectina</taxon>
        <taxon>Plectoidea</taxon>
        <taxon>Plectidae</taxon>
        <taxon>Plectus</taxon>
    </lineage>
</organism>
<reference evidence="4" key="1">
    <citation type="submission" date="2022-11" db="UniProtKB">
        <authorList>
            <consortium name="WormBaseParasite"/>
        </authorList>
    </citation>
    <scope>IDENTIFICATION</scope>
</reference>
<dbReference type="AlphaFoldDB" id="A0A914USD6"/>
<evidence type="ECO:0000313" key="3">
    <source>
        <dbReference type="Proteomes" id="UP000887566"/>
    </source>
</evidence>
<dbReference type="GO" id="GO:0005634">
    <property type="term" value="C:nucleus"/>
    <property type="evidence" value="ECO:0007669"/>
    <property type="project" value="TreeGrafter"/>
</dbReference>
<keyword evidence="3" id="KW-1185">Reference proteome</keyword>
<dbReference type="InterPro" id="IPR004875">
    <property type="entry name" value="DDE_SF_endonuclease_dom"/>
</dbReference>
<dbReference type="PANTHER" id="PTHR19303">
    <property type="entry name" value="TRANSPOSON"/>
    <property type="match status" value="1"/>
</dbReference>
<evidence type="ECO:0000259" key="2">
    <source>
        <dbReference type="Pfam" id="PF03184"/>
    </source>
</evidence>
<name>A0A914USD6_9BILA</name>
<dbReference type="GO" id="GO:0003677">
    <property type="term" value="F:DNA binding"/>
    <property type="evidence" value="ECO:0007669"/>
    <property type="project" value="TreeGrafter"/>
</dbReference>
<dbReference type="Pfam" id="PF03184">
    <property type="entry name" value="DDE_1"/>
    <property type="match status" value="1"/>
</dbReference>